<name>A0ABR9ITM7_RHIVS</name>
<accession>A0ABR9ITM7</accession>
<keyword evidence="2" id="KW-1185">Reference proteome</keyword>
<evidence type="ECO:0008006" key="3">
    <source>
        <dbReference type="Google" id="ProtNLM"/>
    </source>
</evidence>
<organism evidence="1 2">
    <name type="scientific">Rhizobium viscosum</name>
    <name type="common">Arthrobacter viscosus</name>
    <dbReference type="NCBI Taxonomy" id="1673"/>
    <lineage>
        <taxon>Bacteria</taxon>
        <taxon>Pseudomonadati</taxon>
        <taxon>Pseudomonadota</taxon>
        <taxon>Alphaproteobacteria</taxon>
        <taxon>Hyphomicrobiales</taxon>
        <taxon>Rhizobiaceae</taxon>
        <taxon>Rhizobium/Agrobacterium group</taxon>
        <taxon>Rhizobium</taxon>
    </lineage>
</organism>
<dbReference type="Proteomes" id="UP000620262">
    <property type="component" value="Unassembled WGS sequence"/>
</dbReference>
<protein>
    <recommendedName>
        <fullName evidence="3">GNAT family N-acetyltransferase</fullName>
    </recommendedName>
</protein>
<reference evidence="1 2" key="1">
    <citation type="submission" date="2020-10" db="EMBL/GenBank/DDBJ databases">
        <title>Sequencing the genomes of 1000 actinobacteria strains.</title>
        <authorList>
            <person name="Klenk H.-P."/>
        </authorList>
    </citation>
    <scope>NUCLEOTIDE SEQUENCE [LARGE SCALE GENOMIC DNA]</scope>
    <source>
        <strain evidence="1 2">DSM 7307</strain>
    </source>
</reference>
<comment type="caution">
    <text evidence="1">The sequence shown here is derived from an EMBL/GenBank/DDBJ whole genome shotgun (WGS) entry which is preliminary data.</text>
</comment>
<evidence type="ECO:0000313" key="1">
    <source>
        <dbReference type="EMBL" id="MBE1506540.1"/>
    </source>
</evidence>
<sequence length="271" mass="29206">MSADLIVAEGAGKIVTLVSAEERPDLIPAFDELGAAVWPKFIGGDEVIIKHWDSLFSKGLRRHQFLALGIDIKGNERVLATSNSVPFVWPHPEDDASLPDAGWDAVLAGGVEASASGQKPNALSALAIIVSPAMRGSDLAERLIGNMKASAKRHGLQALVAPVRPTKKAAYPLTSFADYIGWTTPAGAPFDPWVRKHWQLGASLVKVAPRSMRVEAPLSQWSEWSGLRFPVCGLYHLEGGLAPLMADCESGLGLYEEPNIWMRHSLEDGGR</sequence>
<proteinExistence type="predicted"/>
<dbReference type="EMBL" id="JADBEC010000001">
    <property type="protein sequence ID" value="MBE1506540.1"/>
    <property type="molecule type" value="Genomic_DNA"/>
</dbReference>
<dbReference type="RefSeq" id="WP_192730230.1">
    <property type="nucleotide sequence ID" value="NZ_BAAAVL010000013.1"/>
</dbReference>
<dbReference type="Gene3D" id="3.40.630.30">
    <property type="match status" value="1"/>
</dbReference>
<evidence type="ECO:0000313" key="2">
    <source>
        <dbReference type="Proteomes" id="UP000620262"/>
    </source>
</evidence>
<gene>
    <name evidence="1" type="ORF">H4W29_003721</name>
</gene>